<feature type="compositionally biased region" description="Pro residues" evidence="1">
    <location>
        <begin position="82"/>
        <end position="93"/>
    </location>
</feature>
<reference evidence="2" key="1">
    <citation type="submission" date="2023-03" db="EMBL/GenBank/DDBJ databases">
        <title>Massive genome expansion in bonnet fungi (Mycena s.s.) driven by repeated elements and novel gene families across ecological guilds.</title>
        <authorList>
            <consortium name="Lawrence Berkeley National Laboratory"/>
            <person name="Harder C.B."/>
            <person name="Miyauchi S."/>
            <person name="Viragh M."/>
            <person name="Kuo A."/>
            <person name="Thoen E."/>
            <person name="Andreopoulos B."/>
            <person name="Lu D."/>
            <person name="Skrede I."/>
            <person name="Drula E."/>
            <person name="Henrissat B."/>
            <person name="Morin E."/>
            <person name="Kohler A."/>
            <person name="Barry K."/>
            <person name="LaButti K."/>
            <person name="Morin E."/>
            <person name="Salamov A."/>
            <person name="Lipzen A."/>
            <person name="Mereny Z."/>
            <person name="Hegedus B."/>
            <person name="Baldrian P."/>
            <person name="Stursova M."/>
            <person name="Weitz H."/>
            <person name="Taylor A."/>
            <person name="Grigoriev I.V."/>
            <person name="Nagy L.G."/>
            <person name="Martin F."/>
            <person name="Kauserud H."/>
        </authorList>
    </citation>
    <scope>NUCLEOTIDE SEQUENCE</scope>
    <source>
        <strain evidence="2">9144</strain>
    </source>
</reference>
<protein>
    <submittedName>
        <fullName evidence="2">Uncharacterized protein</fullName>
    </submittedName>
</protein>
<evidence type="ECO:0000313" key="3">
    <source>
        <dbReference type="Proteomes" id="UP001219525"/>
    </source>
</evidence>
<accession>A0AAD7E3F8</accession>
<sequence length="445" mass="48126">MASAASSADRLRIAIALTALKFKPADESCASYVLQLRSIFPPSEPVAPTSDGSWKTHALALEKDLASLKEKYDAKRINELAVPPPSAVDPPPNASQSTNRKPKKKTADVRLDLPARTSLEGVLNGLASQPNYILEPGSDMLFSSFSAFQQVVSALQYSSEAAVTTAERSLLLSTTKRALCALANILHPILCSTEITVASQTATLQTLTNLVHHLASSALPLLLRKKNTVSPLLNKLLDALLTSVFYPVLESLSALSNRYMNFLFPLKKSDTLPADVRPDVLHLFQCAFSPLVSIPSAFQANLRSTLALAALREFENIFPPRRPAAATALPQTHLARVSALARKDAIWYLCAVLHVLFAPAEDGSTSGSAPAGTEVFARRIVDAFSRIVARCRRCQEGASVPGAADESGPNEAPRNVLDLEVIDEVGYGMILGVMERYWRWNGEVQ</sequence>
<evidence type="ECO:0000256" key="1">
    <source>
        <dbReference type="SAM" id="MobiDB-lite"/>
    </source>
</evidence>
<gene>
    <name evidence="2" type="ORF">GGX14DRAFT_132181</name>
</gene>
<proteinExistence type="predicted"/>
<dbReference type="Proteomes" id="UP001219525">
    <property type="component" value="Unassembled WGS sequence"/>
</dbReference>
<comment type="caution">
    <text evidence="2">The sequence shown here is derived from an EMBL/GenBank/DDBJ whole genome shotgun (WGS) entry which is preliminary data.</text>
</comment>
<keyword evidence="3" id="KW-1185">Reference proteome</keyword>
<evidence type="ECO:0000313" key="2">
    <source>
        <dbReference type="EMBL" id="KAJ7226141.1"/>
    </source>
</evidence>
<dbReference type="AlphaFoldDB" id="A0AAD7E3F8"/>
<feature type="region of interest" description="Disordered" evidence="1">
    <location>
        <begin position="81"/>
        <end position="108"/>
    </location>
</feature>
<dbReference type="EMBL" id="JARJCW010000004">
    <property type="protein sequence ID" value="KAJ7226141.1"/>
    <property type="molecule type" value="Genomic_DNA"/>
</dbReference>
<name>A0AAD7E3F8_9AGAR</name>
<organism evidence="2 3">
    <name type="scientific">Mycena pura</name>
    <dbReference type="NCBI Taxonomy" id="153505"/>
    <lineage>
        <taxon>Eukaryota</taxon>
        <taxon>Fungi</taxon>
        <taxon>Dikarya</taxon>
        <taxon>Basidiomycota</taxon>
        <taxon>Agaricomycotina</taxon>
        <taxon>Agaricomycetes</taxon>
        <taxon>Agaricomycetidae</taxon>
        <taxon>Agaricales</taxon>
        <taxon>Marasmiineae</taxon>
        <taxon>Mycenaceae</taxon>
        <taxon>Mycena</taxon>
    </lineage>
</organism>